<dbReference type="Proteomes" id="UP000887159">
    <property type="component" value="Unassembled WGS sequence"/>
</dbReference>
<protein>
    <submittedName>
        <fullName evidence="1">Uncharacterized protein</fullName>
    </submittedName>
</protein>
<evidence type="ECO:0000313" key="1">
    <source>
        <dbReference type="EMBL" id="GFY20884.1"/>
    </source>
</evidence>
<comment type="caution">
    <text evidence="1">The sequence shown here is derived from an EMBL/GenBank/DDBJ whole genome shotgun (WGS) entry which is preliminary data.</text>
</comment>
<accession>A0A8X6VNZ4</accession>
<gene>
    <name evidence="1" type="ORF">TNCV_1121181</name>
</gene>
<keyword evidence="2" id="KW-1185">Reference proteome</keyword>
<proteinExistence type="predicted"/>
<dbReference type="AlphaFoldDB" id="A0A8X6VNZ4"/>
<reference evidence="1" key="1">
    <citation type="submission" date="2020-08" db="EMBL/GenBank/DDBJ databases">
        <title>Multicomponent nature underlies the extraordinary mechanical properties of spider dragline silk.</title>
        <authorList>
            <person name="Kono N."/>
            <person name="Nakamura H."/>
            <person name="Mori M."/>
            <person name="Yoshida Y."/>
            <person name="Ohtoshi R."/>
            <person name="Malay A.D."/>
            <person name="Moran D.A.P."/>
            <person name="Tomita M."/>
            <person name="Numata K."/>
            <person name="Arakawa K."/>
        </authorList>
    </citation>
    <scope>NUCLEOTIDE SEQUENCE</scope>
</reference>
<organism evidence="1 2">
    <name type="scientific">Trichonephila clavipes</name>
    <name type="common">Golden silk orbweaver</name>
    <name type="synonym">Nephila clavipes</name>
    <dbReference type="NCBI Taxonomy" id="2585209"/>
    <lineage>
        <taxon>Eukaryota</taxon>
        <taxon>Metazoa</taxon>
        <taxon>Ecdysozoa</taxon>
        <taxon>Arthropoda</taxon>
        <taxon>Chelicerata</taxon>
        <taxon>Arachnida</taxon>
        <taxon>Araneae</taxon>
        <taxon>Araneomorphae</taxon>
        <taxon>Entelegynae</taxon>
        <taxon>Araneoidea</taxon>
        <taxon>Nephilidae</taxon>
        <taxon>Trichonephila</taxon>
    </lineage>
</organism>
<dbReference type="EMBL" id="BMAU01021356">
    <property type="protein sequence ID" value="GFY20884.1"/>
    <property type="molecule type" value="Genomic_DNA"/>
</dbReference>
<sequence length="71" mass="8645">MNISKREKPDEEWYNHMLRAQQSNMQPDLRMHICEHIIGVLQHQKDVNQKQHICVKHELWYCNAEFKGETK</sequence>
<evidence type="ECO:0000313" key="2">
    <source>
        <dbReference type="Proteomes" id="UP000887159"/>
    </source>
</evidence>
<name>A0A8X6VNZ4_TRICX</name>